<keyword evidence="3" id="KW-1185">Reference proteome</keyword>
<dbReference type="AlphaFoldDB" id="A0A4C1TWH1"/>
<evidence type="ECO:0000313" key="3">
    <source>
        <dbReference type="Proteomes" id="UP000299102"/>
    </source>
</evidence>
<gene>
    <name evidence="2" type="ORF">EVAR_14798_1</name>
</gene>
<comment type="caution">
    <text evidence="2">The sequence shown here is derived from an EMBL/GenBank/DDBJ whole genome shotgun (WGS) entry which is preliminary data.</text>
</comment>
<feature type="transmembrane region" description="Helical" evidence="1">
    <location>
        <begin position="73"/>
        <end position="96"/>
    </location>
</feature>
<keyword evidence="1" id="KW-0812">Transmembrane</keyword>
<dbReference type="OrthoDB" id="433512at2759"/>
<evidence type="ECO:0000256" key="1">
    <source>
        <dbReference type="SAM" id="Phobius"/>
    </source>
</evidence>
<dbReference type="Proteomes" id="UP000299102">
    <property type="component" value="Unassembled WGS sequence"/>
</dbReference>
<evidence type="ECO:0000313" key="2">
    <source>
        <dbReference type="EMBL" id="GBP18405.1"/>
    </source>
</evidence>
<keyword evidence="1" id="KW-0472">Membrane</keyword>
<keyword evidence="1" id="KW-1133">Transmembrane helix</keyword>
<feature type="transmembrane region" description="Helical" evidence="1">
    <location>
        <begin position="20"/>
        <end position="52"/>
    </location>
</feature>
<protein>
    <submittedName>
        <fullName evidence="2">Uncharacterized protein</fullName>
    </submittedName>
</protein>
<dbReference type="EMBL" id="BGZK01000096">
    <property type="protein sequence ID" value="GBP18405.1"/>
    <property type="molecule type" value="Genomic_DNA"/>
</dbReference>
<name>A0A4C1TWH1_EUMVA</name>
<sequence>MSYPWGYTVDTRGRKPMLLLSSFGAGAMGMAAAFMPDAISFSVCKLLGALCFRSRFHPRGRTMNSFILSIRRPTAISVMTPIAIPLSNLFLVAFSMSRVLALSHS</sequence>
<accession>A0A4C1TWH1</accession>
<reference evidence="2 3" key="1">
    <citation type="journal article" date="2019" name="Commun. Biol.">
        <title>The bagworm genome reveals a unique fibroin gene that provides high tensile strength.</title>
        <authorList>
            <person name="Kono N."/>
            <person name="Nakamura H."/>
            <person name="Ohtoshi R."/>
            <person name="Tomita M."/>
            <person name="Numata K."/>
            <person name="Arakawa K."/>
        </authorList>
    </citation>
    <scope>NUCLEOTIDE SEQUENCE [LARGE SCALE GENOMIC DNA]</scope>
</reference>
<organism evidence="2 3">
    <name type="scientific">Eumeta variegata</name>
    <name type="common">Bagworm moth</name>
    <name type="synonym">Eumeta japonica</name>
    <dbReference type="NCBI Taxonomy" id="151549"/>
    <lineage>
        <taxon>Eukaryota</taxon>
        <taxon>Metazoa</taxon>
        <taxon>Ecdysozoa</taxon>
        <taxon>Arthropoda</taxon>
        <taxon>Hexapoda</taxon>
        <taxon>Insecta</taxon>
        <taxon>Pterygota</taxon>
        <taxon>Neoptera</taxon>
        <taxon>Endopterygota</taxon>
        <taxon>Lepidoptera</taxon>
        <taxon>Glossata</taxon>
        <taxon>Ditrysia</taxon>
        <taxon>Tineoidea</taxon>
        <taxon>Psychidae</taxon>
        <taxon>Oiketicinae</taxon>
        <taxon>Eumeta</taxon>
    </lineage>
</organism>
<proteinExistence type="predicted"/>